<dbReference type="SUPFAM" id="SSF52540">
    <property type="entry name" value="P-loop containing nucleoside triphosphate hydrolases"/>
    <property type="match status" value="1"/>
</dbReference>
<dbReference type="EC" id="2.7.1.24" evidence="3 4"/>
<sequence>MRLAIGLTGGIAMGKTTVSQYLADRYQLPILDADLYAREAVAVGSPVLTQIADRYAGILQADGSLDRSKLGSIVFQQPAEKQWLEAQIHPFVRDRLQSERNRYQQADPQRPVVVVVPLLFEAEMTDLVDQIWVIYCPREHQLRQLMQRDQLTPEQATARIASQMPIEQKCDRADVVLSNSSTTAALLRQVDRAIAGKLGSGTG</sequence>
<keyword evidence="6" id="KW-1185">Reference proteome</keyword>
<keyword evidence="1 3" id="KW-0547">Nucleotide-binding</keyword>
<dbReference type="PANTHER" id="PTHR10695">
    <property type="entry name" value="DEPHOSPHO-COA KINASE-RELATED"/>
    <property type="match status" value="1"/>
</dbReference>
<keyword evidence="3" id="KW-0173">Coenzyme A biosynthesis</keyword>
<evidence type="ECO:0000256" key="2">
    <source>
        <dbReference type="ARBA" id="ARBA00022840"/>
    </source>
</evidence>
<dbReference type="GO" id="GO:0015937">
    <property type="term" value="P:coenzyme A biosynthetic process"/>
    <property type="evidence" value="ECO:0007669"/>
    <property type="project" value="UniProtKB-UniRule"/>
</dbReference>
<dbReference type="PROSITE" id="PS51219">
    <property type="entry name" value="DPCK"/>
    <property type="match status" value="1"/>
</dbReference>
<keyword evidence="2 3" id="KW-0067">ATP-binding</keyword>
<dbReference type="GO" id="GO:0005524">
    <property type="term" value="F:ATP binding"/>
    <property type="evidence" value="ECO:0007669"/>
    <property type="project" value="UniProtKB-UniRule"/>
</dbReference>
<dbReference type="Pfam" id="PF01121">
    <property type="entry name" value="CoaE"/>
    <property type="match status" value="1"/>
</dbReference>
<comment type="pathway">
    <text evidence="3">Cofactor biosynthesis; coenzyme A biosynthesis; CoA from (R)-pantothenate: step 5/5.</text>
</comment>
<dbReference type="Gene3D" id="3.40.50.300">
    <property type="entry name" value="P-loop containing nucleotide triphosphate hydrolases"/>
    <property type="match status" value="1"/>
</dbReference>
<evidence type="ECO:0000256" key="3">
    <source>
        <dbReference type="HAMAP-Rule" id="MF_00376"/>
    </source>
</evidence>
<keyword evidence="3" id="KW-0963">Cytoplasm</keyword>
<dbReference type="CDD" id="cd02022">
    <property type="entry name" value="DPCK"/>
    <property type="match status" value="1"/>
</dbReference>
<evidence type="ECO:0000313" key="6">
    <source>
        <dbReference type="Proteomes" id="UP000625316"/>
    </source>
</evidence>
<dbReference type="PANTHER" id="PTHR10695:SF46">
    <property type="entry name" value="BIFUNCTIONAL COENZYME A SYNTHASE-RELATED"/>
    <property type="match status" value="1"/>
</dbReference>
<reference evidence="5" key="1">
    <citation type="submission" date="2020-10" db="EMBL/GenBank/DDBJ databases">
        <authorList>
            <person name="Castelo-Branco R."/>
            <person name="Eusebio N."/>
            <person name="Adriana R."/>
            <person name="Vieira A."/>
            <person name="Brugerolle De Fraissinette N."/>
            <person name="Rezende De Castro R."/>
            <person name="Schneider M.P."/>
            <person name="Vasconcelos V."/>
            <person name="Leao P.N."/>
        </authorList>
    </citation>
    <scope>NUCLEOTIDE SEQUENCE</scope>
    <source>
        <strain evidence="5">LEGE 11480</strain>
    </source>
</reference>
<feature type="binding site" evidence="3">
    <location>
        <begin position="12"/>
        <end position="17"/>
    </location>
    <ligand>
        <name>ATP</name>
        <dbReference type="ChEBI" id="CHEBI:30616"/>
    </ligand>
</feature>
<comment type="catalytic activity">
    <reaction evidence="3">
        <text>3'-dephospho-CoA + ATP = ADP + CoA + H(+)</text>
        <dbReference type="Rhea" id="RHEA:18245"/>
        <dbReference type="ChEBI" id="CHEBI:15378"/>
        <dbReference type="ChEBI" id="CHEBI:30616"/>
        <dbReference type="ChEBI" id="CHEBI:57287"/>
        <dbReference type="ChEBI" id="CHEBI:57328"/>
        <dbReference type="ChEBI" id="CHEBI:456216"/>
        <dbReference type="EC" id="2.7.1.24"/>
    </reaction>
</comment>
<dbReference type="NCBIfam" id="TIGR00152">
    <property type="entry name" value="dephospho-CoA kinase"/>
    <property type="match status" value="1"/>
</dbReference>
<gene>
    <name evidence="3" type="primary">coaE</name>
    <name evidence="5" type="ORF">IQ266_19350</name>
</gene>
<accession>A0A928Z643</accession>
<keyword evidence="3 5" id="KW-0808">Transferase</keyword>
<comment type="function">
    <text evidence="3">Catalyzes the phosphorylation of the 3'-hydroxyl group of dephosphocoenzyme A to form coenzyme A.</text>
</comment>
<comment type="caution">
    <text evidence="5">The sequence shown here is derived from an EMBL/GenBank/DDBJ whole genome shotgun (WGS) entry which is preliminary data.</text>
</comment>
<dbReference type="InterPro" id="IPR027417">
    <property type="entry name" value="P-loop_NTPase"/>
</dbReference>
<dbReference type="AlphaFoldDB" id="A0A928Z643"/>
<name>A0A928Z643_9CYAN</name>
<dbReference type="GO" id="GO:0005737">
    <property type="term" value="C:cytoplasm"/>
    <property type="evidence" value="ECO:0007669"/>
    <property type="project" value="UniProtKB-SubCell"/>
</dbReference>
<dbReference type="RefSeq" id="WP_264326722.1">
    <property type="nucleotide sequence ID" value="NZ_JADEXQ010000079.1"/>
</dbReference>
<dbReference type="HAMAP" id="MF_00376">
    <property type="entry name" value="Dephospho_CoA_kinase"/>
    <property type="match status" value="1"/>
</dbReference>
<comment type="subcellular location">
    <subcellularLocation>
        <location evidence="3">Cytoplasm</location>
    </subcellularLocation>
</comment>
<dbReference type="GO" id="GO:0004140">
    <property type="term" value="F:dephospho-CoA kinase activity"/>
    <property type="evidence" value="ECO:0007669"/>
    <property type="project" value="UniProtKB-UniRule"/>
</dbReference>
<comment type="similarity">
    <text evidence="3">Belongs to the CoaE family.</text>
</comment>
<dbReference type="EMBL" id="JADEXQ010000079">
    <property type="protein sequence ID" value="MBE9031895.1"/>
    <property type="molecule type" value="Genomic_DNA"/>
</dbReference>
<dbReference type="InterPro" id="IPR001977">
    <property type="entry name" value="Depp_CoAkinase"/>
</dbReference>
<organism evidence="5 6">
    <name type="scientific">Romeriopsis navalis LEGE 11480</name>
    <dbReference type="NCBI Taxonomy" id="2777977"/>
    <lineage>
        <taxon>Bacteria</taxon>
        <taxon>Bacillati</taxon>
        <taxon>Cyanobacteriota</taxon>
        <taxon>Cyanophyceae</taxon>
        <taxon>Leptolyngbyales</taxon>
        <taxon>Leptolyngbyaceae</taxon>
        <taxon>Romeriopsis</taxon>
        <taxon>Romeriopsis navalis</taxon>
    </lineage>
</organism>
<dbReference type="Proteomes" id="UP000625316">
    <property type="component" value="Unassembled WGS sequence"/>
</dbReference>
<evidence type="ECO:0000313" key="5">
    <source>
        <dbReference type="EMBL" id="MBE9031895.1"/>
    </source>
</evidence>
<proteinExistence type="inferred from homology"/>
<keyword evidence="3 5" id="KW-0418">Kinase</keyword>
<protein>
    <recommendedName>
        <fullName evidence="3 4">Dephospho-CoA kinase</fullName>
        <ecNumber evidence="3 4">2.7.1.24</ecNumber>
    </recommendedName>
    <alternativeName>
        <fullName evidence="3">Dephosphocoenzyme A kinase</fullName>
    </alternativeName>
</protein>
<evidence type="ECO:0000256" key="4">
    <source>
        <dbReference type="NCBIfam" id="TIGR00152"/>
    </source>
</evidence>
<evidence type="ECO:0000256" key="1">
    <source>
        <dbReference type="ARBA" id="ARBA00022741"/>
    </source>
</evidence>